<protein>
    <recommendedName>
        <fullName evidence="4">F-box domain-containing protein</fullName>
    </recommendedName>
</protein>
<accession>A0ABR0EHI0</accession>
<gene>
    <name evidence="2" type="ORF">PRZ48_008885</name>
</gene>
<proteinExistence type="predicted"/>
<comment type="caution">
    <text evidence="2">The sequence shown here is derived from an EMBL/GenBank/DDBJ whole genome shotgun (WGS) entry which is preliminary data.</text>
</comment>
<evidence type="ECO:0000313" key="3">
    <source>
        <dbReference type="Proteomes" id="UP001305779"/>
    </source>
</evidence>
<feature type="coiled-coil region" evidence="1">
    <location>
        <begin position="165"/>
        <end position="192"/>
    </location>
</feature>
<keyword evidence="1" id="KW-0175">Coiled coil</keyword>
<sequence>MAFTPRRFAEICNIRRPIFKLPNELRQTIYSMSQLDLPADEVFTVAFGTNKPLFEGFARQVSLLHVCRRFREELLPIFFAERHLCFLYDGVVSSVVPRGISLLPTDILQTAQSMLLEFQIALPKSVHGVQADLKTCVQVRLEGDQYDVDIHLNSNWEKCDQTKLLTFLGNALDDLEQNMQQAMGRNAVVEGTIAMHIVANGESIIVFFEDASTASEAALTPATTRTGSTMNLASSGYEHEFDATDDSIGDEALLDNPVEQPGADIAGVTATQGKRARIKKAFGGAKKGLKDMRMTLKEWIRL</sequence>
<dbReference type="EMBL" id="JAXOVC010000006">
    <property type="protein sequence ID" value="KAK4500696.1"/>
    <property type="molecule type" value="Genomic_DNA"/>
</dbReference>
<evidence type="ECO:0000256" key="1">
    <source>
        <dbReference type="SAM" id="Coils"/>
    </source>
</evidence>
<evidence type="ECO:0008006" key="4">
    <source>
        <dbReference type="Google" id="ProtNLM"/>
    </source>
</evidence>
<keyword evidence="3" id="KW-1185">Reference proteome</keyword>
<evidence type="ECO:0000313" key="2">
    <source>
        <dbReference type="EMBL" id="KAK4500696.1"/>
    </source>
</evidence>
<dbReference type="Proteomes" id="UP001305779">
    <property type="component" value="Unassembled WGS sequence"/>
</dbReference>
<reference evidence="2 3" key="1">
    <citation type="journal article" date="2023" name="G3 (Bethesda)">
        <title>A chromosome-level genome assembly of Zasmidium syzygii isolated from banana leaves.</title>
        <authorList>
            <person name="van Westerhoven A.C."/>
            <person name="Mehrabi R."/>
            <person name="Talebi R."/>
            <person name="Steentjes M.B.F."/>
            <person name="Corcolon B."/>
            <person name="Chong P.A."/>
            <person name="Kema G.H.J."/>
            <person name="Seidl M.F."/>
        </authorList>
    </citation>
    <scope>NUCLEOTIDE SEQUENCE [LARGE SCALE GENOMIC DNA]</scope>
    <source>
        <strain evidence="2 3">P124</strain>
    </source>
</reference>
<organism evidence="2 3">
    <name type="scientific">Zasmidium cellare</name>
    <name type="common">Wine cellar mold</name>
    <name type="synonym">Racodium cellare</name>
    <dbReference type="NCBI Taxonomy" id="395010"/>
    <lineage>
        <taxon>Eukaryota</taxon>
        <taxon>Fungi</taxon>
        <taxon>Dikarya</taxon>
        <taxon>Ascomycota</taxon>
        <taxon>Pezizomycotina</taxon>
        <taxon>Dothideomycetes</taxon>
        <taxon>Dothideomycetidae</taxon>
        <taxon>Mycosphaerellales</taxon>
        <taxon>Mycosphaerellaceae</taxon>
        <taxon>Zasmidium</taxon>
    </lineage>
</organism>
<name>A0ABR0EHI0_ZASCE</name>